<dbReference type="Gene3D" id="1.10.10.60">
    <property type="entry name" value="Homeodomain-like"/>
    <property type="match status" value="1"/>
</dbReference>
<comment type="caution">
    <text evidence="3">The sequence shown here is derived from an EMBL/GenBank/DDBJ whole genome shotgun (WGS) entry which is preliminary data.</text>
</comment>
<gene>
    <name evidence="3" type="ORF">ALEPTO_LOCUS9187</name>
</gene>
<evidence type="ECO:0000256" key="1">
    <source>
        <dbReference type="SAM" id="MobiDB-lite"/>
    </source>
</evidence>
<dbReference type="OrthoDB" id="2356366at2759"/>
<dbReference type="Pfam" id="PF13837">
    <property type="entry name" value="Myb_DNA-bind_4"/>
    <property type="match status" value="1"/>
</dbReference>
<evidence type="ECO:0000259" key="2">
    <source>
        <dbReference type="Pfam" id="PF13837"/>
    </source>
</evidence>
<dbReference type="EMBL" id="CAJVPS010006546">
    <property type="protein sequence ID" value="CAG8626563.1"/>
    <property type="molecule type" value="Genomic_DNA"/>
</dbReference>
<feature type="compositionally biased region" description="Low complexity" evidence="1">
    <location>
        <begin position="164"/>
        <end position="186"/>
    </location>
</feature>
<reference evidence="3" key="1">
    <citation type="submission" date="2021-06" db="EMBL/GenBank/DDBJ databases">
        <authorList>
            <person name="Kallberg Y."/>
            <person name="Tangrot J."/>
            <person name="Rosling A."/>
        </authorList>
    </citation>
    <scope>NUCLEOTIDE SEQUENCE</scope>
    <source>
        <strain evidence="3">FL130A</strain>
    </source>
</reference>
<feature type="region of interest" description="Disordered" evidence="1">
    <location>
        <begin position="94"/>
        <end position="247"/>
    </location>
</feature>
<evidence type="ECO:0000313" key="3">
    <source>
        <dbReference type="EMBL" id="CAG8626563.1"/>
    </source>
</evidence>
<feature type="compositionally biased region" description="Low complexity" evidence="1">
    <location>
        <begin position="195"/>
        <end position="206"/>
    </location>
</feature>
<accession>A0A9N9D8G0</accession>
<keyword evidence="4" id="KW-1185">Reference proteome</keyword>
<feature type="compositionally biased region" description="Polar residues" evidence="1">
    <location>
        <begin position="215"/>
        <end position="227"/>
    </location>
</feature>
<dbReference type="InterPro" id="IPR044822">
    <property type="entry name" value="Myb_DNA-bind_4"/>
</dbReference>
<feature type="compositionally biased region" description="Basic and acidic residues" evidence="1">
    <location>
        <begin position="131"/>
        <end position="143"/>
    </location>
</feature>
<evidence type="ECO:0000313" key="4">
    <source>
        <dbReference type="Proteomes" id="UP000789508"/>
    </source>
</evidence>
<dbReference type="AlphaFoldDB" id="A0A9N9D8G0"/>
<organism evidence="3 4">
    <name type="scientific">Ambispora leptoticha</name>
    <dbReference type="NCBI Taxonomy" id="144679"/>
    <lineage>
        <taxon>Eukaryota</taxon>
        <taxon>Fungi</taxon>
        <taxon>Fungi incertae sedis</taxon>
        <taxon>Mucoromycota</taxon>
        <taxon>Glomeromycotina</taxon>
        <taxon>Glomeromycetes</taxon>
        <taxon>Archaeosporales</taxon>
        <taxon>Ambisporaceae</taxon>
        <taxon>Ambispora</taxon>
    </lineage>
</organism>
<protein>
    <submittedName>
        <fullName evidence="3">13932_t:CDS:1</fullName>
    </submittedName>
</protein>
<feature type="non-terminal residue" evidence="3">
    <location>
        <position position="1"/>
    </location>
</feature>
<name>A0A9N9D8G0_9GLOM</name>
<dbReference type="Proteomes" id="UP000789508">
    <property type="component" value="Unassembled WGS sequence"/>
</dbReference>
<sequence length="247" mass="27831">FSRSSVAGPKGDPRIMWTNEHLRLLIDERKTRNVEYYDIMGISREDFWNSVANKINRQFNTTYTGYQCKGKFQSLVKDYNSICQHMAGSSSEMHFDQIRNVNTSSRRREERRRNRTPPPTYEEVSSMLNMSRRESPAGQRDRSASPTRRIPSRRDETTNRDNASNLGGHLGNNTNNVGGNSRNNTNDAGGNSSHNTNSVDENSNNNMTHNDTHGLLSNISASQNDSDISMADVEGSQPLEPINEEGS</sequence>
<feature type="domain" description="Myb/SANT-like DNA-binding" evidence="2">
    <location>
        <begin position="16"/>
        <end position="99"/>
    </location>
</feature>
<proteinExistence type="predicted"/>